<reference evidence="2" key="1">
    <citation type="submission" date="2018-12" db="EMBL/GenBank/DDBJ databases">
        <title>Novel natural products biosynthetic potential of the class Ktedonobacteria.</title>
        <authorList>
            <person name="Zheng Y."/>
            <person name="Saitou A."/>
            <person name="Wang C.M."/>
            <person name="Toyoda A."/>
            <person name="Minakuchi Y."/>
            <person name="Sekiguchi Y."/>
            <person name="Ueda K."/>
            <person name="Takano H."/>
            <person name="Sakai Y."/>
            <person name="Yokota A."/>
            <person name="Yabe S."/>
        </authorList>
    </citation>
    <scope>NUCLEOTIDE SEQUENCE</scope>
    <source>
        <strain evidence="2">COM3</strain>
    </source>
</reference>
<evidence type="ECO:0000313" key="2">
    <source>
        <dbReference type="EMBL" id="BBH89128.1"/>
    </source>
</evidence>
<dbReference type="AlphaFoldDB" id="A0A455SNY9"/>
<sequence length="403" mass="46440">MPQANDGSGVKGHCSPSTSHTHKYIPSSSYVIRTVLSHRKPSNVVRVKPITVSEYNEELCLKWLQAYKDGIYDFTESIQRRKALLEGYTFNRKLTPHIYLGIAPLKYVEDLCEGGRIEIGDLIQEQDFRTYLNEKSNHFEQEIEYALVMKCPSNPDGWLDCQLKKHDFALQPEKLVKLARDIASIHQQLEPAPPDFGTIARLQGKLNVNLKCLYSVCRALGLEAEEPEAAIAVPLKAALHRYQWLFKQRWERKHIKRCHGDLKANNIYLNITDQTFDVWIIDCIDFDKRSDFYYIDTLSDLAMLLVSILRHLEWKQWGILLNTFFDAYSFSSEIKAYEPLLWYYMAEKAIVCAYTSLFYDKASKDFSKGFLDIAKVLASKLTDKPEVIQEKPPEKTALIPIGA</sequence>
<dbReference type="EMBL" id="AP019376">
    <property type="protein sequence ID" value="BBH89128.1"/>
    <property type="molecule type" value="Genomic_DNA"/>
</dbReference>
<proteinExistence type="predicted"/>
<feature type="region of interest" description="Disordered" evidence="1">
    <location>
        <begin position="1"/>
        <end position="21"/>
    </location>
</feature>
<dbReference type="SUPFAM" id="SSF56112">
    <property type="entry name" value="Protein kinase-like (PK-like)"/>
    <property type="match status" value="1"/>
</dbReference>
<organism evidence="2">
    <name type="scientific">Thermosporothrix sp. COM3</name>
    <dbReference type="NCBI Taxonomy" id="2490863"/>
    <lineage>
        <taxon>Bacteria</taxon>
        <taxon>Bacillati</taxon>
        <taxon>Chloroflexota</taxon>
        <taxon>Ktedonobacteria</taxon>
        <taxon>Ktedonobacterales</taxon>
        <taxon>Thermosporotrichaceae</taxon>
        <taxon>Thermosporothrix</taxon>
    </lineage>
</organism>
<gene>
    <name evidence="2" type="ORF">KTC_38790</name>
</gene>
<protein>
    <submittedName>
        <fullName evidence="2">Uncharacterized protein</fullName>
    </submittedName>
</protein>
<name>A0A455SNY9_9CHLR</name>
<evidence type="ECO:0000256" key="1">
    <source>
        <dbReference type="SAM" id="MobiDB-lite"/>
    </source>
</evidence>
<accession>A0A455SNY9</accession>
<dbReference type="InterPro" id="IPR011009">
    <property type="entry name" value="Kinase-like_dom_sf"/>
</dbReference>